<dbReference type="EMBL" id="CP072133">
    <property type="protein sequence ID" value="QTH72201.1"/>
    <property type="molecule type" value="Genomic_DNA"/>
</dbReference>
<dbReference type="AlphaFoldDB" id="A0A975DKU6"/>
<organism evidence="2 3">
    <name type="scientific">Pseudoalteromonas xiamenensis</name>
    <dbReference type="NCBI Taxonomy" id="882626"/>
    <lineage>
        <taxon>Bacteria</taxon>
        <taxon>Pseudomonadati</taxon>
        <taxon>Pseudomonadota</taxon>
        <taxon>Gammaproteobacteria</taxon>
        <taxon>Alteromonadales</taxon>
        <taxon>Pseudoalteromonadaceae</taxon>
        <taxon>Pseudoalteromonas</taxon>
    </lineage>
</organism>
<dbReference type="Gene3D" id="3.40.720.10">
    <property type="entry name" value="Alkaline Phosphatase, subunit A"/>
    <property type="match status" value="1"/>
</dbReference>
<feature type="signal peptide" evidence="1">
    <location>
        <begin position="1"/>
        <end position="26"/>
    </location>
</feature>
<dbReference type="Proteomes" id="UP000664904">
    <property type="component" value="Chromosome"/>
</dbReference>
<evidence type="ECO:0000313" key="3">
    <source>
        <dbReference type="Proteomes" id="UP000664904"/>
    </source>
</evidence>
<dbReference type="Pfam" id="PF13385">
    <property type="entry name" value="Laminin_G_3"/>
    <property type="match status" value="1"/>
</dbReference>
<dbReference type="KEGG" id="pxi:J5O05_04770"/>
<gene>
    <name evidence="2" type="ORF">J5O05_04770</name>
</gene>
<proteinExistence type="predicted"/>
<keyword evidence="3" id="KW-1185">Reference proteome</keyword>
<name>A0A975DKU6_9GAMM</name>
<dbReference type="PANTHER" id="PTHR10151">
    <property type="entry name" value="ECTONUCLEOTIDE PYROPHOSPHATASE/PHOSPHODIESTERASE"/>
    <property type="match status" value="1"/>
</dbReference>
<dbReference type="InterPro" id="IPR002591">
    <property type="entry name" value="Phosphodiest/P_Trfase"/>
</dbReference>
<keyword evidence="1" id="KW-0732">Signal</keyword>
<feature type="chain" id="PRO_5036985946" evidence="1">
    <location>
        <begin position="27"/>
        <end position="710"/>
    </location>
</feature>
<dbReference type="InterPro" id="IPR013320">
    <property type="entry name" value="ConA-like_dom_sf"/>
</dbReference>
<accession>A0A975DKU6</accession>
<dbReference type="Gene3D" id="2.60.120.200">
    <property type="match status" value="1"/>
</dbReference>
<sequence length="710" mass="76674">MKTNIHQLSKLITGAMLCTLSSTALASTHSIVIAIDGLRGDGITNAATPNIDTLIQGTWTQGYHGAYAFYAQTMTDAAPNSGPNHVGIMTGVTSTKSGVTGNSDVGSGRFAQYPHYQSLLERQNSATNTVFMATWATDFQITNEADLKINTNDQANVNNTVAILNGTYSDANWAKGTTPDSLFLFLDDVDHAGHSCCFTVDDEGYVSEIQDVDRQIGDILTAIKTRPTFASEDWQIVITSDHGGRGSTHGIHAADNYTIPFLVASKHVAQGYLAGTPHNYDAAPTVLAHHGITPPAHMDGAVQGKNVIAKKPQNILEDLTTYLSFEGNYQDRSGNALHAQVGGGSPEIQFGGKFGRYVAISGQKEFLTFGNPSSLDFNTSSDFTLMTWYRVSGDQTGDPVILGNKNWQSGGNQGVLLLANEGNGDDFGINIASDHSDRKDIDPIDYTFNGWWLLVATFDRDGAATLYAGSPNGKLFVVSEGIQNVGDITSSLNWNIGQDGTGSYTYNLKADLDDLAIWRRALTLDEVRQIYNQGAGVELNTLLGNTPTNHLSSASDFVVGSRMSVQVTTVVKGDTCGLEWDATLTGSERNAKFDCEGRADPMELVVDKVTVNGSEKSVSGYLVAANGKGALEWDANKLSNERNAKFDQNTQGDYLTVRFVADANATTISTQAYGQECGFEWDNTLLGHERNAKWDCNPNRDTFRFTLLDK</sequence>
<evidence type="ECO:0000256" key="1">
    <source>
        <dbReference type="SAM" id="SignalP"/>
    </source>
</evidence>
<dbReference type="SUPFAM" id="SSF53649">
    <property type="entry name" value="Alkaline phosphatase-like"/>
    <property type="match status" value="1"/>
</dbReference>
<dbReference type="GO" id="GO:0016787">
    <property type="term" value="F:hydrolase activity"/>
    <property type="evidence" value="ECO:0007669"/>
    <property type="project" value="UniProtKB-ARBA"/>
</dbReference>
<dbReference type="SUPFAM" id="SSF49899">
    <property type="entry name" value="Concanavalin A-like lectins/glucanases"/>
    <property type="match status" value="1"/>
</dbReference>
<protein>
    <submittedName>
        <fullName evidence="2">Alkaline phosphatase family protein</fullName>
    </submittedName>
</protein>
<reference evidence="2" key="1">
    <citation type="submission" date="2021-03" db="EMBL/GenBank/DDBJ databases">
        <title>Complete Genome of Pseudoalteromonas xiamenensis STKMTI.2, a new potential marine bacterium producing anti-Vibrio compounds.</title>
        <authorList>
            <person name="Handayani D.P."/>
            <person name="Isnansetyo A."/>
            <person name="Istiqomah I."/>
            <person name="Jumina J."/>
        </authorList>
    </citation>
    <scope>NUCLEOTIDE SEQUENCE</scope>
    <source>
        <strain evidence="2">STKMTI.2</strain>
    </source>
</reference>
<dbReference type="Pfam" id="PF01663">
    <property type="entry name" value="Phosphodiest"/>
    <property type="match status" value="1"/>
</dbReference>
<evidence type="ECO:0000313" key="2">
    <source>
        <dbReference type="EMBL" id="QTH72201.1"/>
    </source>
</evidence>
<dbReference type="InterPro" id="IPR017850">
    <property type="entry name" value="Alkaline_phosphatase_core_sf"/>
</dbReference>
<dbReference type="PANTHER" id="PTHR10151:SF120">
    <property type="entry name" value="BIS(5'-ADENOSYL)-TRIPHOSPHATASE"/>
    <property type="match status" value="1"/>
</dbReference>
<dbReference type="RefSeq" id="WP_208843823.1">
    <property type="nucleotide sequence ID" value="NZ_CP072133.1"/>
</dbReference>